<dbReference type="EMBL" id="BSOO01000014">
    <property type="protein sequence ID" value="GLR47876.1"/>
    <property type="molecule type" value="Genomic_DNA"/>
</dbReference>
<feature type="binding site" evidence="6">
    <location>
        <position position="136"/>
    </location>
    <ligand>
        <name>S-adenosyl-L-methionine</name>
        <dbReference type="ChEBI" id="CHEBI:59789"/>
    </ligand>
</feature>
<comment type="similarity">
    <text evidence="6">Belongs to the class IV-like SAM-binding methyltransferase superfamily. RNA methyltransferase TrmH family. TrmL subfamily.</text>
</comment>
<keyword evidence="5 6" id="KW-0819">tRNA processing</keyword>
<dbReference type="PANTHER" id="PTHR42971">
    <property type="entry name" value="TRNA (CYTIDINE(34)-2'-O)-METHYLTRANSFERASE"/>
    <property type="match status" value="1"/>
</dbReference>
<evidence type="ECO:0000256" key="3">
    <source>
        <dbReference type="ARBA" id="ARBA00022679"/>
    </source>
</evidence>
<reference evidence="9" key="1">
    <citation type="journal article" date="2019" name="Int. J. Syst. Evol. Microbiol.">
        <title>The Global Catalogue of Microorganisms (GCM) 10K type strain sequencing project: providing services to taxonomists for standard genome sequencing and annotation.</title>
        <authorList>
            <consortium name="The Broad Institute Genomics Platform"/>
            <consortium name="The Broad Institute Genome Sequencing Center for Infectious Disease"/>
            <person name="Wu L."/>
            <person name="Ma J."/>
        </authorList>
    </citation>
    <scope>NUCLEOTIDE SEQUENCE [LARGE SCALE GENOMIC DNA]</scope>
    <source>
        <strain evidence="9">NBRC 102146</strain>
    </source>
</reference>
<name>A0ABQ5Z8N2_9SPHN</name>
<comment type="function">
    <text evidence="6">Methylates the ribose at the nucleotide 34 wobble position in the two leucyl isoacceptors tRNA(Leu)(CmAA) and tRNA(Leu)(cmnm5UmAA). Catalyzes the methyl transfer from S-adenosyl-L-methionine to the 2'-OH of the wobble nucleotide.</text>
</comment>
<dbReference type="InterPro" id="IPR029026">
    <property type="entry name" value="tRNA_m1G_MTases_N"/>
</dbReference>
<protein>
    <recommendedName>
        <fullName evidence="6">tRNA (cytidine(34)-2'-O)-methyltransferase</fullName>
        <ecNumber evidence="6">2.1.1.207</ecNumber>
    </recommendedName>
    <alternativeName>
        <fullName evidence="6">tRNA (cytidine/uridine-2'-O-)-methyltransferase TrmL</fullName>
    </alternativeName>
</protein>
<keyword evidence="1 6" id="KW-0963">Cytoplasm</keyword>
<evidence type="ECO:0000313" key="9">
    <source>
        <dbReference type="Proteomes" id="UP001156703"/>
    </source>
</evidence>
<evidence type="ECO:0000256" key="4">
    <source>
        <dbReference type="ARBA" id="ARBA00022691"/>
    </source>
</evidence>
<evidence type="ECO:0000256" key="6">
    <source>
        <dbReference type="HAMAP-Rule" id="MF_01885"/>
    </source>
</evidence>
<dbReference type="PANTHER" id="PTHR42971:SF1">
    <property type="entry name" value="TRNA (CYTIDINE(34)-2'-O)-METHYLTRANSFERASE"/>
    <property type="match status" value="1"/>
</dbReference>
<proteinExistence type="inferred from homology"/>
<feature type="binding site" evidence="6">
    <location>
        <position position="144"/>
    </location>
    <ligand>
        <name>S-adenosyl-L-methionine</name>
        <dbReference type="ChEBI" id="CHEBI:59789"/>
    </ligand>
</feature>
<dbReference type="Proteomes" id="UP001156703">
    <property type="component" value="Unassembled WGS sequence"/>
</dbReference>
<comment type="subcellular location">
    <subcellularLocation>
        <location evidence="6">Cytoplasm</location>
    </subcellularLocation>
</comment>
<evidence type="ECO:0000256" key="2">
    <source>
        <dbReference type="ARBA" id="ARBA00022603"/>
    </source>
</evidence>
<comment type="caution">
    <text evidence="8">The sequence shown here is derived from an EMBL/GenBank/DDBJ whole genome shotgun (WGS) entry which is preliminary data.</text>
</comment>
<gene>
    <name evidence="6 8" type="primary">trmL</name>
    <name evidence="8" type="ORF">GCM10007925_15890</name>
</gene>
<dbReference type="PIRSF" id="PIRSF029256">
    <property type="entry name" value="SpoU_TrmH_prd"/>
    <property type="match status" value="1"/>
</dbReference>
<evidence type="ECO:0000259" key="7">
    <source>
        <dbReference type="Pfam" id="PF00588"/>
    </source>
</evidence>
<comment type="caution">
    <text evidence="6">Lacks conserved residue(s) required for the propagation of feature annotation.</text>
</comment>
<dbReference type="InterPro" id="IPR001537">
    <property type="entry name" value="SpoU_MeTrfase"/>
</dbReference>
<dbReference type="InterPro" id="IPR016914">
    <property type="entry name" value="TrmL"/>
</dbReference>
<comment type="catalytic activity">
    <reaction evidence="6">
        <text>cytidine(34) in tRNA + S-adenosyl-L-methionine = 2'-O-methylcytidine(34) in tRNA + S-adenosyl-L-homocysteine + H(+)</text>
        <dbReference type="Rhea" id="RHEA:43084"/>
        <dbReference type="Rhea" id="RHEA-COMP:10331"/>
        <dbReference type="Rhea" id="RHEA-COMP:10332"/>
        <dbReference type="ChEBI" id="CHEBI:15378"/>
        <dbReference type="ChEBI" id="CHEBI:57856"/>
        <dbReference type="ChEBI" id="CHEBI:59789"/>
        <dbReference type="ChEBI" id="CHEBI:74495"/>
        <dbReference type="ChEBI" id="CHEBI:82748"/>
        <dbReference type="EC" id="2.1.1.207"/>
    </reaction>
</comment>
<dbReference type="CDD" id="cd18094">
    <property type="entry name" value="SpoU-like_TrmL"/>
    <property type="match status" value="1"/>
</dbReference>
<accession>A0ABQ5Z8N2</accession>
<evidence type="ECO:0000256" key="5">
    <source>
        <dbReference type="ARBA" id="ARBA00022694"/>
    </source>
</evidence>
<sequence>MIRAGFPLPAEPANDAPMRIALFEPEIPGNVGAVLRLGACLGVAVDLIEPMGFEWDDARVRRTAMDYIDHVAVTRHAGFDAFLETVGHARLILFTTRATVSAYDFAYRSDDILLFGKESAGVPDPVRALVQEQVRIPLRPQVRSLNLATSAALALGEALRQTNALPPLA</sequence>
<dbReference type="InterPro" id="IPR029028">
    <property type="entry name" value="Alpha/beta_knot_MTases"/>
</dbReference>
<dbReference type="HAMAP" id="MF_01885">
    <property type="entry name" value="tRNA_methyltr_TrmL"/>
    <property type="match status" value="1"/>
</dbReference>
<comment type="catalytic activity">
    <reaction evidence="6">
        <text>5-carboxymethylaminomethyluridine(34) in tRNA(Leu) + S-adenosyl-L-methionine = 5-carboxymethylaminomethyl-2'-O-methyluridine(34) in tRNA(Leu) + S-adenosyl-L-homocysteine + H(+)</text>
        <dbReference type="Rhea" id="RHEA:43088"/>
        <dbReference type="Rhea" id="RHEA-COMP:10333"/>
        <dbReference type="Rhea" id="RHEA-COMP:10334"/>
        <dbReference type="ChEBI" id="CHEBI:15378"/>
        <dbReference type="ChEBI" id="CHEBI:57856"/>
        <dbReference type="ChEBI" id="CHEBI:59789"/>
        <dbReference type="ChEBI" id="CHEBI:74508"/>
        <dbReference type="ChEBI" id="CHEBI:74511"/>
        <dbReference type="EC" id="2.1.1.207"/>
    </reaction>
</comment>
<organism evidence="8 9">
    <name type="scientific">Sphingomonas astaxanthinifaciens DSM 22298</name>
    <dbReference type="NCBI Taxonomy" id="1123267"/>
    <lineage>
        <taxon>Bacteria</taxon>
        <taxon>Pseudomonadati</taxon>
        <taxon>Pseudomonadota</taxon>
        <taxon>Alphaproteobacteria</taxon>
        <taxon>Sphingomonadales</taxon>
        <taxon>Sphingomonadaceae</taxon>
        <taxon>Sphingomonas</taxon>
    </lineage>
</organism>
<dbReference type="SUPFAM" id="SSF75217">
    <property type="entry name" value="alpha/beta knot"/>
    <property type="match status" value="1"/>
</dbReference>
<dbReference type="Pfam" id="PF00588">
    <property type="entry name" value="SpoU_methylase"/>
    <property type="match status" value="1"/>
</dbReference>
<evidence type="ECO:0000256" key="1">
    <source>
        <dbReference type="ARBA" id="ARBA00022490"/>
    </source>
</evidence>
<dbReference type="Gene3D" id="3.40.1280.10">
    <property type="match status" value="1"/>
</dbReference>
<feature type="binding site" evidence="6">
    <location>
        <position position="116"/>
    </location>
    <ligand>
        <name>S-adenosyl-L-methionine</name>
        <dbReference type="ChEBI" id="CHEBI:59789"/>
    </ligand>
</feature>
<dbReference type="EC" id="2.1.1.207" evidence="6"/>
<keyword evidence="3 6" id="KW-0808">Transferase</keyword>
<keyword evidence="4 6" id="KW-0949">S-adenosyl-L-methionine</keyword>
<comment type="subunit">
    <text evidence="6">Homodimer.</text>
</comment>
<evidence type="ECO:0000313" key="8">
    <source>
        <dbReference type="EMBL" id="GLR47876.1"/>
    </source>
</evidence>
<feature type="domain" description="tRNA/rRNA methyltransferase SpoU type" evidence="7">
    <location>
        <begin position="18"/>
        <end position="155"/>
    </location>
</feature>
<keyword evidence="9" id="KW-1185">Reference proteome</keyword>
<keyword evidence="2 6" id="KW-0489">Methyltransferase</keyword>